<dbReference type="Pfam" id="PF12525">
    <property type="entry name" value="DUF3726"/>
    <property type="match status" value="1"/>
</dbReference>
<dbReference type="AlphaFoldDB" id="A0A853HZZ0"/>
<evidence type="ECO:0000313" key="2">
    <source>
        <dbReference type="Proteomes" id="UP000569732"/>
    </source>
</evidence>
<keyword evidence="2" id="KW-1185">Reference proteome</keyword>
<name>A0A853HZZ0_9GAMM</name>
<accession>A0A853HZZ0</accession>
<dbReference type="EMBL" id="JACCKB010000023">
    <property type="protein sequence ID" value="NYZ67290.1"/>
    <property type="molecule type" value="Genomic_DNA"/>
</dbReference>
<reference evidence="1 2" key="1">
    <citation type="submission" date="2020-07" db="EMBL/GenBank/DDBJ databases">
        <title>Endozoicomonas sp. nov., isolated from sediment.</title>
        <authorList>
            <person name="Gu T."/>
        </authorList>
    </citation>
    <scope>NUCLEOTIDE SEQUENCE [LARGE SCALE GENOMIC DNA]</scope>
    <source>
        <strain evidence="1 2">SM1973</strain>
    </source>
</reference>
<gene>
    <name evidence="1" type="ORF">H0A36_14825</name>
</gene>
<sequence length="241" mass="26475">MMQVSHNELVTLCEKAFSGLQRHCGEPNIIANMVVDLEMVGLNGIQHFVKALTFLQNDSDLPPQVDSSSPSQLVADLKGSSILGYLPILLDYAQEQLANKNSITLSIEHCHNRWLAFGVLINLANQGLSVKAAWSNGSHPQHVVYLITPSNQLPEIYIADVPTDCLHSLTIEISKSPIQPPQQKEYNQHITSDELNSAKQHAWANGIMVSESDWDKLKQHAKAILVATNEISQLGAGEQVA</sequence>
<protein>
    <submittedName>
        <fullName evidence="1">DUF3726 domain-containing protein</fullName>
    </submittedName>
</protein>
<dbReference type="Proteomes" id="UP000569732">
    <property type="component" value="Unassembled WGS sequence"/>
</dbReference>
<organism evidence="1 2">
    <name type="scientific">Spartinivicinus marinus</name>
    <dbReference type="NCBI Taxonomy" id="2994442"/>
    <lineage>
        <taxon>Bacteria</taxon>
        <taxon>Pseudomonadati</taxon>
        <taxon>Pseudomonadota</taxon>
        <taxon>Gammaproteobacteria</taxon>
        <taxon>Oceanospirillales</taxon>
        <taxon>Zooshikellaceae</taxon>
        <taxon>Spartinivicinus</taxon>
    </lineage>
</organism>
<evidence type="ECO:0000313" key="1">
    <source>
        <dbReference type="EMBL" id="NYZ67290.1"/>
    </source>
</evidence>
<comment type="caution">
    <text evidence="1">The sequence shown here is derived from an EMBL/GenBank/DDBJ whole genome shotgun (WGS) entry which is preliminary data.</text>
</comment>
<proteinExistence type="predicted"/>
<dbReference type="InterPro" id="IPR022201">
    <property type="entry name" value="DUF3726"/>
</dbReference>